<comment type="caution">
    <text evidence="2">The sequence shown here is derived from an EMBL/GenBank/DDBJ whole genome shotgun (WGS) entry which is preliminary data.</text>
</comment>
<keyword evidence="1" id="KW-0812">Transmembrane</keyword>
<sequence length="285" mass="32672">MRKIVVSAVLTFLLIILYTKYVNALSIALPGTPPRLDLVVKNINADRQYLVSETEVSGFPFYNITLHNEPPLLAIEKEGVAIEIRRQNSFTKEIVGNNDWYPAISLETSNSYIGICKLGYYSNCQTQILDYKGFEDLQINPSEEILRFFYNQYTKDRTIAILPDWEVVGKVKGSELNTSIVLTNFTITGNYKYLPPSEEYIKANEERSLRNLHETRTRENANLILEIAIIVLVVVQAIFSIRIIRNKPLSDRQKIIQIFLLVLGGAIAYLIIYVIRIFFNIEILT</sequence>
<dbReference type="STRING" id="1618570.UT08_C0011G0006"/>
<evidence type="ECO:0000256" key="1">
    <source>
        <dbReference type="SAM" id="Phobius"/>
    </source>
</evidence>
<proteinExistence type="predicted"/>
<reference evidence="2 3" key="1">
    <citation type="journal article" date="2015" name="Nature">
        <title>rRNA introns, odd ribosomes, and small enigmatic genomes across a large radiation of phyla.</title>
        <authorList>
            <person name="Brown C.T."/>
            <person name="Hug L.A."/>
            <person name="Thomas B.C."/>
            <person name="Sharon I."/>
            <person name="Castelle C.J."/>
            <person name="Singh A."/>
            <person name="Wilkins M.J."/>
            <person name="Williams K.H."/>
            <person name="Banfield J.F."/>
        </authorList>
    </citation>
    <scope>NUCLEOTIDE SEQUENCE [LARGE SCALE GENOMIC DNA]</scope>
</reference>
<organism evidence="2 3">
    <name type="scientific">Candidatus Woesebacteria bacterium GW2011_GWB1_38_8</name>
    <dbReference type="NCBI Taxonomy" id="1618570"/>
    <lineage>
        <taxon>Bacteria</taxon>
        <taxon>Candidatus Woeseibacteriota</taxon>
    </lineage>
</organism>
<accession>A0A0G0KZ76</accession>
<keyword evidence="1" id="KW-0472">Membrane</keyword>
<protein>
    <submittedName>
        <fullName evidence="2">Uncharacterized protein</fullName>
    </submittedName>
</protein>
<feature type="transmembrane region" description="Helical" evidence="1">
    <location>
        <begin position="223"/>
        <end position="244"/>
    </location>
</feature>
<evidence type="ECO:0000313" key="2">
    <source>
        <dbReference type="EMBL" id="KKQ84988.1"/>
    </source>
</evidence>
<dbReference type="Proteomes" id="UP000034081">
    <property type="component" value="Unassembled WGS sequence"/>
</dbReference>
<name>A0A0G0KZ76_9BACT</name>
<gene>
    <name evidence="2" type="ORF">UT08_C0011G0006</name>
</gene>
<dbReference type="AlphaFoldDB" id="A0A0G0KZ76"/>
<keyword evidence="1" id="KW-1133">Transmembrane helix</keyword>
<feature type="transmembrane region" description="Helical" evidence="1">
    <location>
        <begin position="256"/>
        <end position="279"/>
    </location>
</feature>
<evidence type="ECO:0000313" key="3">
    <source>
        <dbReference type="Proteomes" id="UP000034081"/>
    </source>
</evidence>
<dbReference type="EMBL" id="LBVL01000011">
    <property type="protein sequence ID" value="KKQ84988.1"/>
    <property type="molecule type" value="Genomic_DNA"/>
</dbReference>